<evidence type="ECO:0000313" key="9">
    <source>
        <dbReference type="Proteomes" id="UP000654075"/>
    </source>
</evidence>
<dbReference type="PROSITE" id="PS50059">
    <property type="entry name" value="FKBP_PPIASE"/>
    <property type="match status" value="1"/>
</dbReference>
<gene>
    <name evidence="8" type="ORF">PGLA1383_LOCUS3151</name>
</gene>
<keyword evidence="4 5" id="KW-0413">Isomerase</keyword>
<comment type="catalytic activity">
    <reaction evidence="1 5">
        <text>[protein]-peptidylproline (omega=180) = [protein]-peptidylproline (omega=0)</text>
        <dbReference type="Rhea" id="RHEA:16237"/>
        <dbReference type="Rhea" id="RHEA-COMP:10747"/>
        <dbReference type="Rhea" id="RHEA-COMP:10748"/>
        <dbReference type="ChEBI" id="CHEBI:83833"/>
        <dbReference type="ChEBI" id="CHEBI:83834"/>
        <dbReference type="EC" id="5.2.1.8"/>
    </reaction>
</comment>
<protein>
    <recommendedName>
        <fullName evidence="2 5">peptidylprolyl isomerase</fullName>
        <ecNumber evidence="2 5">5.2.1.8</ecNumber>
    </recommendedName>
</protein>
<dbReference type="OMA" id="RACPANG"/>
<dbReference type="AlphaFoldDB" id="A0A813D8H2"/>
<feature type="region of interest" description="Disordered" evidence="6">
    <location>
        <begin position="357"/>
        <end position="387"/>
    </location>
</feature>
<sequence length="576" mass="59225">MSRRLTGRRKLQQRRFWGRRVEPGQPLLVQVPRGHQLLVSRACPANGHAENACLLVSCRSAAQGIASSSSSLHGLKAANCSFRIPAEGTSLPIRLGGGSGQSWQFETASQCSIDVLGYLARVPLRRATARKTMSTATTATTSPATKRTTTTAATTTRSPATKRTLLAAFPGSMPESRKPTPKMPIDDECFPVQLPAGWAGLSFRSLADSRLVVTEVPKSCFSSAAFGAKAGGQVSGVEPGDEIALINGEHPLKLVQRISTLGDPLNTCGLSALSHSPGSVGKLASPTCISCDCVRRVRDRGLDVGLMLWIRAVKSETPITLGMRRPSALKLEGESTSGPAASSSVSARGVSARAVGRAAVSKPPAQATPEAPAAPAAPAAATAPTTPAAPAAPAALAAAATTTTATAAPAAPAAPEAPARPYNPLRPAASAAAATPVSATAKAKAKMVLYLPQTKLPGGLSYEEPLVGSGGGSARLGQEAELRFTLSVGGKTPGKAFERGQVRVRLGQGEVVDGWVDGNVDMEEVLGSWGKAVVGMGLGGKRTVHVPAKLGFRDGGGDVAPANSELLFEVELKKLF</sequence>
<reference evidence="8" key="1">
    <citation type="submission" date="2021-02" db="EMBL/GenBank/DDBJ databases">
        <authorList>
            <person name="Dougan E. K."/>
            <person name="Rhodes N."/>
            <person name="Thang M."/>
            <person name="Chan C."/>
        </authorList>
    </citation>
    <scope>NUCLEOTIDE SEQUENCE</scope>
</reference>
<comment type="caution">
    <text evidence="8">The sequence shown here is derived from an EMBL/GenBank/DDBJ whole genome shotgun (WGS) entry which is preliminary data.</text>
</comment>
<keyword evidence="9" id="KW-1185">Reference proteome</keyword>
<evidence type="ECO:0000256" key="3">
    <source>
        <dbReference type="ARBA" id="ARBA00023110"/>
    </source>
</evidence>
<dbReference type="GO" id="GO:0003755">
    <property type="term" value="F:peptidyl-prolyl cis-trans isomerase activity"/>
    <property type="evidence" value="ECO:0007669"/>
    <property type="project" value="UniProtKB-KW"/>
</dbReference>
<dbReference type="PANTHER" id="PTHR43811">
    <property type="entry name" value="FKBP-TYPE PEPTIDYL-PROLYL CIS-TRANS ISOMERASE FKPA"/>
    <property type="match status" value="1"/>
</dbReference>
<evidence type="ECO:0000259" key="7">
    <source>
        <dbReference type="PROSITE" id="PS50059"/>
    </source>
</evidence>
<dbReference type="OrthoDB" id="412705at2759"/>
<feature type="domain" description="PPIase FKBP-type" evidence="7">
    <location>
        <begin position="477"/>
        <end position="576"/>
    </location>
</feature>
<dbReference type="EMBL" id="CAJNNV010001054">
    <property type="protein sequence ID" value="CAE8584213.1"/>
    <property type="molecule type" value="Genomic_DNA"/>
</dbReference>
<evidence type="ECO:0000313" key="8">
    <source>
        <dbReference type="EMBL" id="CAE8584213.1"/>
    </source>
</evidence>
<feature type="region of interest" description="Disordered" evidence="6">
    <location>
        <begin position="130"/>
        <end position="160"/>
    </location>
</feature>
<proteinExistence type="predicted"/>
<name>A0A813D8H2_POLGL</name>
<dbReference type="EC" id="5.2.1.8" evidence="2 5"/>
<evidence type="ECO:0000256" key="1">
    <source>
        <dbReference type="ARBA" id="ARBA00000971"/>
    </source>
</evidence>
<dbReference type="SUPFAM" id="SSF54534">
    <property type="entry name" value="FKBP-like"/>
    <property type="match status" value="1"/>
</dbReference>
<evidence type="ECO:0000256" key="4">
    <source>
        <dbReference type="ARBA" id="ARBA00023235"/>
    </source>
</evidence>
<organism evidence="8 9">
    <name type="scientific">Polarella glacialis</name>
    <name type="common">Dinoflagellate</name>
    <dbReference type="NCBI Taxonomy" id="89957"/>
    <lineage>
        <taxon>Eukaryota</taxon>
        <taxon>Sar</taxon>
        <taxon>Alveolata</taxon>
        <taxon>Dinophyceae</taxon>
        <taxon>Suessiales</taxon>
        <taxon>Suessiaceae</taxon>
        <taxon>Polarella</taxon>
    </lineage>
</organism>
<evidence type="ECO:0000256" key="5">
    <source>
        <dbReference type="PROSITE-ProRule" id="PRU00277"/>
    </source>
</evidence>
<dbReference type="InterPro" id="IPR046357">
    <property type="entry name" value="PPIase_dom_sf"/>
</dbReference>
<dbReference type="PANTHER" id="PTHR43811:SF19">
    <property type="entry name" value="39 KDA FK506-BINDING NUCLEAR PROTEIN"/>
    <property type="match status" value="1"/>
</dbReference>
<dbReference type="InterPro" id="IPR001179">
    <property type="entry name" value="PPIase_FKBP_dom"/>
</dbReference>
<accession>A0A813D8H2</accession>
<dbReference type="Gene3D" id="3.10.50.40">
    <property type="match status" value="1"/>
</dbReference>
<evidence type="ECO:0000256" key="2">
    <source>
        <dbReference type="ARBA" id="ARBA00013194"/>
    </source>
</evidence>
<evidence type="ECO:0000256" key="6">
    <source>
        <dbReference type="SAM" id="MobiDB-lite"/>
    </source>
</evidence>
<keyword evidence="3 5" id="KW-0697">Rotamase</keyword>
<dbReference type="Proteomes" id="UP000654075">
    <property type="component" value="Unassembled WGS sequence"/>
</dbReference>
<dbReference type="Pfam" id="PF00254">
    <property type="entry name" value="FKBP_C"/>
    <property type="match status" value="1"/>
</dbReference>